<evidence type="ECO:0000256" key="1">
    <source>
        <dbReference type="SAM" id="MobiDB-lite"/>
    </source>
</evidence>
<accession>A0A9P6B0S6</accession>
<sequence length="189" mass="20367">MAVIPLNPTGAKRAAEAALLAPLFLPSVKTHPTSTQTSPQYVAATQARSAAPPNTTIDDIAYHTPAAAVFNYKMYESTKRAAGAALLVPSPSAKTPAQKRDVRSHPQPATPPIQEPATTAQKTSSTHPLRRCVFVILTQHPRPRRTNTGERRPTRQTNPTNGNESKPQCKPRTNPTPASAGVVIFMIFF</sequence>
<dbReference type="EMBL" id="MU128948">
    <property type="protein sequence ID" value="KAF9515548.1"/>
    <property type="molecule type" value="Genomic_DNA"/>
</dbReference>
<reference evidence="2" key="1">
    <citation type="journal article" date="2020" name="Nat. Commun.">
        <title>Large-scale genome sequencing of mycorrhizal fungi provides insights into the early evolution of symbiotic traits.</title>
        <authorList>
            <person name="Miyauchi S."/>
            <person name="Kiss E."/>
            <person name="Kuo A."/>
            <person name="Drula E."/>
            <person name="Kohler A."/>
            <person name="Sanchez-Garcia M."/>
            <person name="Morin E."/>
            <person name="Andreopoulos B."/>
            <person name="Barry K.W."/>
            <person name="Bonito G."/>
            <person name="Buee M."/>
            <person name="Carver A."/>
            <person name="Chen C."/>
            <person name="Cichocki N."/>
            <person name="Clum A."/>
            <person name="Culley D."/>
            <person name="Crous P.W."/>
            <person name="Fauchery L."/>
            <person name="Girlanda M."/>
            <person name="Hayes R.D."/>
            <person name="Keri Z."/>
            <person name="LaButti K."/>
            <person name="Lipzen A."/>
            <person name="Lombard V."/>
            <person name="Magnuson J."/>
            <person name="Maillard F."/>
            <person name="Murat C."/>
            <person name="Nolan M."/>
            <person name="Ohm R.A."/>
            <person name="Pangilinan J."/>
            <person name="Pereira M.F."/>
            <person name="Perotto S."/>
            <person name="Peter M."/>
            <person name="Pfister S."/>
            <person name="Riley R."/>
            <person name="Sitrit Y."/>
            <person name="Stielow J.B."/>
            <person name="Szollosi G."/>
            <person name="Zifcakova L."/>
            <person name="Stursova M."/>
            <person name="Spatafora J.W."/>
            <person name="Tedersoo L."/>
            <person name="Vaario L.M."/>
            <person name="Yamada A."/>
            <person name="Yan M."/>
            <person name="Wang P."/>
            <person name="Xu J."/>
            <person name="Bruns T."/>
            <person name="Baldrian P."/>
            <person name="Vilgalys R."/>
            <person name="Dunand C."/>
            <person name="Henrissat B."/>
            <person name="Grigoriev I.V."/>
            <person name="Hibbett D."/>
            <person name="Nagy L.G."/>
            <person name="Martin F.M."/>
        </authorList>
    </citation>
    <scope>NUCLEOTIDE SEQUENCE</scope>
    <source>
        <strain evidence="2">UP504</strain>
    </source>
</reference>
<organism evidence="2 3">
    <name type="scientific">Hydnum rufescens UP504</name>
    <dbReference type="NCBI Taxonomy" id="1448309"/>
    <lineage>
        <taxon>Eukaryota</taxon>
        <taxon>Fungi</taxon>
        <taxon>Dikarya</taxon>
        <taxon>Basidiomycota</taxon>
        <taxon>Agaricomycotina</taxon>
        <taxon>Agaricomycetes</taxon>
        <taxon>Cantharellales</taxon>
        <taxon>Hydnaceae</taxon>
        <taxon>Hydnum</taxon>
    </lineage>
</organism>
<feature type="compositionally biased region" description="Polar residues" evidence="1">
    <location>
        <begin position="155"/>
        <end position="177"/>
    </location>
</feature>
<feature type="compositionally biased region" description="Polar residues" evidence="1">
    <location>
        <begin position="116"/>
        <end position="127"/>
    </location>
</feature>
<evidence type="ECO:0000313" key="2">
    <source>
        <dbReference type="EMBL" id="KAF9515548.1"/>
    </source>
</evidence>
<proteinExistence type="predicted"/>
<gene>
    <name evidence="2" type="ORF">BS47DRAFT_1360847</name>
</gene>
<feature type="region of interest" description="Disordered" evidence="1">
    <location>
        <begin position="86"/>
        <end position="177"/>
    </location>
</feature>
<dbReference type="Proteomes" id="UP000886523">
    <property type="component" value="Unassembled WGS sequence"/>
</dbReference>
<dbReference type="AlphaFoldDB" id="A0A9P6B0S6"/>
<evidence type="ECO:0000313" key="3">
    <source>
        <dbReference type="Proteomes" id="UP000886523"/>
    </source>
</evidence>
<comment type="caution">
    <text evidence="2">The sequence shown here is derived from an EMBL/GenBank/DDBJ whole genome shotgun (WGS) entry which is preliminary data.</text>
</comment>
<keyword evidence="3" id="KW-1185">Reference proteome</keyword>
<name>A0A9P6B0S6_9AGAM</name>
<protein>
    <submittedName>
        <fullName evidence="2">Uncharacterized protein</fullName>
    </submittedName>
</protein>